<dbReference type="Pfam" id="PF00787">
    <property type="entry name" value="PX"/>
    <property type="match status" value="1"/>
</dbReference>
<dbReference type="Pfam" id="PF02194">
    <property type="entry name" value="PXA"/>
    <property type="match status" value="1"/>
</dbReference>
<dbReference type="InterPro" id="IPR003114">
    <property type="entry name" value="Phox_assoc"/>
</dbReference>
<dbReference type="SMART" id="SM00313">
    <property type="entry name" value="PXA"/>
    <property type="match status" value="1"/>
</dbReference>
<dbReference type="InterPro" id="IPR001683">
    <property type="entry name" value="PX_dom"/>
</dbReference>
<dbReference type="InterPro" id="IPR036871">
    <property type="entry name" value="PX_dom_sf"/>
</dbReference>
<dbReference type="OrthoDB" id="5957963at2759"/>
<dbReference type="SUPFAM" id="SSF64268">
    <property type="entry name" value="PX domain"/>
    <property type="match status" value="1"/>
</dbReference>
<evidence type="ECO:0000259" key="3">
    <source>
        <dbReference type="PROSITE" id="PS50195"/>
    </source>
</evidence>
<organism evidence="5 6">
    <name type="scientific">Brachionus plicatilis</name>
    <name type="common">Marine rotifer</name>
    <name type="synonym">Brachionus muelleri</name>
    <dbReference type="NCBI Taxonomy" id="10195"/>
    <lineage>
        <taxon>Eukaryota</taxon>
        <taxon>Metazoa</taxon>
        <taxon>Spiralia</taxon>
        <taxon>Gnathifera</taxon>
        <taxon>Rotifera</taxon>
        <taxon>Eurotatoria</taxon>
        <taxon>Monogononta</taxon>
        <taxon>Pseudotrocha</taxon>
        <taxon>Ploima</taxon>
        <taxon>Brachionidae</taxon>
        <taxon>Brachionus</taxon>
    </lineage>
</organism>
<feature type="domain" description="PX" evidence="3">
    <location>
        <begin position="538"/>
        <end position="678"/>
    </location>
</feature>
<dbReference type="STRING" id="10195.A0A3M7QEW0"/>
<dbReference type="InterPro" id="IPR016137">
    <property type="entry name" value="RGS"/>
</dbReference>
<feature type="region of interest" description="Disordered" evidence="1">
    <location>
        <begin position="510"/>
        <end position="531"/>
    </location>
</feature>
<dbReference type="PROSITE" id="PS50195">
    <property type="entry name" value="PX"/>
    <property type="match status" value="1"/>
</dbReference>
<feature type="domain" description="PXA" evidence="4">
    <location>
        <begin position="60"/>
        <end position="242"/>
    </location>
</feature>
<evidence type="ECO:0000259" key="2">
    <source>
        <dbReference type="PROSITE" id="PS50132"/>
    </source>
</evidence>
<dbReference type="PANTHER" id="PTHR22775:SF44">
    <property type="entry name" value="SORTING NEXIN-14"/>
    <property type="match status" value="1"/>
</dbReference>
<dbReference type="GO" id="GO:0097352">
    <property type="term" value="P:autophagosome maturation"/>
    <property type="evidence" value="ECO:0007669"/>
    <property type="project" value="TreeGrafter"/>
</dbReference>
<dbReference type="Proteomes" id="UP000276133">
    <property type="component" value="Unassembled WGS sequence"/>
</dbReference>
<dbReference type="SMART" id="SM00312">
    <property type="entry name" value="PX"/>
    <property type="match status" value="1"/>
</dbReference>
<dbReference type="PANTHER" id="PTHR22775">
    <property type="entry name" value="SORTING NEXIN"/>
    <property type="match status" value="1"/>
</dbReference>
<evidence type="ECO:0000313" key="5">
    <source>
        <dbReference type="EMBL" id="RNA09819.1"/>
    </source>
</evidence>
<evidence type="ECO:0000256" key="1">
    <source>
        <dbReference type="SAM" id="MobiDB-lite"/>
    </source>
</evidence>
<feature type="region of interest" description="Disordered" evidence="1">
    <location>
        <begin position="428"/>
        <end position="449"/>
    </location>
</feature>
<proteinExistence type="predicted"/>
<feature type="non-terminal residue" evidence="5">
    <location>
        <position position="1"/>
    </location>
</feature>
<dbReference type="PROSITE" id="PS50132">
    <property type="entry name" value="RGS"/>
    <property type="match status" value="1"/>
</dbReference>
<name>A0A3M7QEW0_BRAPC</name>
<keyword evidence="6" id="KW-1185">Reference proteome</keyword>
<comment type="caution">
    <text evidence="5">The sequence shown here is derived from an EMBL/GenBank/DDBJ whole genome shotgun (WGS) entry which is preliminary data.</text>
</comment>
<dbReference type="PROSITE" id="PS51207">
    <property type="entry name" value="PXA"/>
    <property type="match status" value="1"/>
</dbReference>
<accession>A0A3M7QEW0</accession>
<evidence type="ECO:0000259" key="4">
    <source>
        <dbReference type="PROSITE" id="PS51207"/>
    </source>
</evidence>
<protein>
    <submittedName>
        <fullName evidence="5">Sorting nexin-14 isoform X1</fullName>
    </submittedName>
</protein>
<dbReference type="Gene3D" id="3.30.1520.10">
    <property type="entry name" value="Phox-like domain"/>
    <property type="match status" value="1"/>
</dbReference>
<reference evidence="5 6" key="1">
    <citation type="journal article" date="2018" name="Sci. Rep.">
        <title>Genomic signatures of local adaptation to the degree of environmental predictability in rotifers.</title>
        <authorList>
            <person name="Franch-Gras L."/>
            <person name="Hahn C."/>
            <person name="Garcia-Roger E.M."/>
            <person name="Carmona M.J."/>
            <person name="Serra M."/>
            <person name="Gomez A."/>
        </authorList>
    </citation>
    <scope>NUCLEOTIDE SEQUENCE [LARGE SCALE GENOMIC DNA]</scope>
    <source>
        <strain evidence="5">HYR1</strain>
    </source>
</reference>
<evidence type="ECO:0000313" key="6">
    <source>
        <dbReference type="Proteomes" id="UP000276133"/>
    </source>
</evidence>
<feature type="domain" description="RGS" evidence="2">
    <location>
        <begin position="277"/>
        <end position="411"/>
    </location>
</feature>
<dbReference type="EMBL" id="REGN01006366">
    <property type="protein sequence ID" value="RNA09819.1"/>
    <property type="molecule type" value="Genomic_DNA"/>
</dbReference>
<dbReference type="GO" id="GO:0035091">
    <property type="term" value="F:phosphatidylinositol binding"/>
    <property type="evidence" value="ECO:0007669"/>
    <property type="project" value="InterPro"/>
</dbReference>
<dbReference type="GO" id="GO:0005770">
    <property type="term" value="C:late endosome"/>
    <property type="evidence" value="ECO:0007669"/>
    <property type="project" value="TreeGrafter"/>
</dbReference>
<sequence length="1185" mass="138467">EIQKQKINSYSLSSEPEVTKKLINLKGSVSSSCLPSNVNNANNFTVNFKRSHPWQAIFLPDIVDKAIEQILSKIIQDFVLSWYSKISVDDGLIYEIKSLFRHILANLILRIKEVDWAHFITFRINSILFNHVSEFENTSIFYSNSKERLDHQFELLEKIREAREIKSVHTALTSRDEELKYLRKISKKIFSYLFPEHILKCRPAIVLLEEIMSLNLMLRGLDSLAEPDSINKILSKLFQNRSKNDQQNDSNKRENVQLLKHWCQMNGRIFKSILVPSFDEIIENNELLHVFLNYFSSINSLSILQFYLMLRDIEQNFGDISKSENNPNFNTQIVEIKNWCQMNKNLLKTLAFDHKENFDQKMDAFISEIESASDKNNLKSKFKEIHDALYDIIKYCYYDQFIKSEFMYKNFMGMRKIYANWSNRKKKDKNLDNRSETDSSSLFLDENEGEELSLNENHFSNDKVDLIEEINEDEFDQLDFNTIEDELIKPSPQVRLDLINEIKDEFNDKDFSVEKSSDKDEDEEVDSDSDENKINLSNLRIAIDQIEELVDKSNKTCFVFIIQIWAVDPKSPSDFFNQKPNWSVKRKYDEFYVLDNRLKEFHGELINEMEYNVNNPNTITVQLPSKPRTVFFNSSKNFDYLNSVKKDFAKYLQSLLSNPILSMSQLIKSFLDPNSTDFSSSIFNDITSIGKMVKGVPYKLRVERGQSLDMFLINLLKSVRQSKPRDERTQTPNEDTIMKLLKNPIFENPDQKYFDEKSERDSNNFNNYLTPFESFIFLIKEIYRIPHWLSILFFSLKNLYEKSLNSFIFWTIWKNLKNQNDPETLRGYLNQFEDLIFQNNNTKESSEELYGNALDSINDFIRNLLNPLHLTSFSSTNEIIENGTKLFLEAFQYPIWNKHVPKMESKLYNYAKCSVPILNNTSPNNYTIMSALLSHIDSPLVSSNSQLSSPINSYPNIISSHSFPNQTIQSTFSKSVRQRSSPHKHTKCTNDHTSPKEIIYTTKRINLPNLEQTEPNQNMILLESNPDLNISESAANLTSDQFQNEQIDNLIVIEARKEFEMGTAASMINSNSIQNDYSVENNFENNASQASQILDQINFEAYKNYVFNEQPNFINDQSEQSTFNETNGHAQDSNLVTYTISCPSNWQHNLDQMLNCFVSLDHFKTENVQLKCSICLKKFYDINDL</sequence>
<gene>
    <name evidence="5" type="ORF">BpHYR1_047476</name>
</gene>
<feature type="compositionally biased region" description="Acidic residues" evidence="1">
    <location>
        <begin position="519"/>
        <end position="529"/>
    </location>
</feature>
<feature type="non-terminal residue" evidence="5">
    <location>
        <position position="1185"/>
    </location>
</feature>
<dbReference type="AlphaFoldDB" id="A0A3M7QEW0"/>